<name>S1S3M9_THECC</name>
<reference evidence="1 2" key="1">
    <citation type="journal article" date="2013" name="Genome Biol.">
        <title>The genome sequence of the most widely cultivated cacao type and its use to identify candidate genes regulating pod color.</title>
        <authorList>
            <person name="Motamayor J.C."/>
            <person name="Mockaitis K."/>
            <person name="Schmutz J."/>
            <person name="Haiminen N."/>
            <person name="Iii D.L."/>
            <person name="Cornejo O."/>
            <person name="Findley S.D."/>
            <person name="Zheng P."/>
            <person name="Utro F."/>
            <person name="Royaert S."/>
            <person name="Saski C."/>
            <person name="Jenkins J."/>
            <person name="Podicheti R."/>
            <person name="Zhao M."/>
            <person name="Scheffler B.E."/>
            <person name="Stack J.C."/>
            <person name="Feltus F.A."/>
            <person name="Mustiga G.M."/>
            <person name="Amores F."/>
            <person name="Phillips W."/>
            <person name="Marelli J.P."/>
            <person name="May G.D."/>
            <person name="Shapiro H."/>
            <person name="Ma J."/>
            <person name="Bustamante C.D."/>
            <person name="Schnell R.J."/>
            <person name="Main D."/>
            <person name="Gilbert D."/>
            <person name="Parida L."/>
            <person name="Kuhn D.N."/>
        </authorList>
    </citation>
    <scope>NUCLEOTIDE SEQUENCE [LARGE SCALE GENOMIC DNA]</scope>
    <source>
        <strain evidence="2">cv. Matina 1-6</strain>
    </source>
</reference>
<keyword evidence="2" id="KW-1185">Reference proteome</keyword>
<dbReference type="EMBL" id="KE133014">
    <property type="protein sequence ID" value="EOY20271.1"/>
    <property type="molecule type" value="Genomic_DNA"/>
</dbReference>
<protein>
    <submittedName>
        <fullName evidence="1">Uncharacterized protein</fullName>
    </submittedName>
</protein>
<dbReference type="AlphaFoldDB" id="S1S3M9"/>
<accession>S1S3M9</accession>
<sequence length="119" mass="13355">MRTILSLGDLMIIMARHFPSPPWLPPFTNVASSLHHRGFLSSFPLKIDHQKTYCLTLFTTIFCSKISRFSAQFPATKLLNFGSTKLSNLLAQLLPNSPNFFAQIGSKQLQFSVAKVVLQ</sequence>
<dbReference type="Gramene" id="EOY20271">
    <property type="protein sequence ID" value="EOY20271"/>
    <property type="gene ID" value="TCM_045627"/>
</dbReference>
<dbReference type="InParanoid" id="S1S3M9"/>
<dbReference type="HOGENOM" id="CLU_2065753_0_0_1"/>
<proteinExistence type="predicted"/>
<dbReference type="Proteomes" id="UP000026915">
    <property type="component" value="Unassembled WGS sequence"/>
</dbReference>
<evidence type="ECO:0000313" key="2">
    <source>
        <dbReference type="Proteomes" id="UP000026915"/>
    </source>
</evidence>
<evidence type="ECO:0000313" key="1">
    <source>
        <dbReference type="EMBL" id="EOY20271.1"/>
    </source>
</evidence>
<gene>
    <name evidence="1" type="ORF">TCM_045627</name>
</gene>
<organism evidence="1 2">
    <name type="scientific">Theobroma cacao</name>
    <name type="common">Cacao</name>
    <name type="synonym">Cocoa</name>
    <dbReference type="NCBI Taxonomy" id="3641"/>
    <lineage>
        <taxon>Eukaryota</taxon>
        <taxon>Viridiplantae</taxon>
        <taxon>Streptophyta</taxon>
        <taxon>Embryophyta</taxon>
        <taxon>Tracheophyta</taxon>
        <taxon>Spermatophyta</taxon>
        <taxon>Magnoliopsida</taxon>
        <taxon>eudicotyledons</taxon>
        <taxon>Gunneridae</taxon>
        <taxon>Pentapetalae</taxon>
        <taxon>rosids</taxon>
        <taxon>malvids</taxon>
        <taxon>Malvales</taxon>
        <taxon>Malvaceae</taxon>
        <taxon>Byttnerioideae</taxon>
        <taxon>Theobroma</taxon>
    </lineage>
</organism>